<dbReference type="EMBL" id="KV875498">
    <property type="protein sequence ID" value="RZR71153.1"/>
    <property type="molecule type" value="Genomic_DNA"/>
</dbReference>
<protein>
    <submittedName>
        <fullName evidence="1">Uncharacterized protein</fullName>
    </submittedName>
</protein>
<proteinExistence type="predicted"/>
<name>A0A445MA94_ENSVE</name>
<gene>
    <name evidence="1" type="ORF">BHM03_00003876</name>
</gene>
<organism evidence="1">
    <name type="scientific">Ensete ventricosum</name>
    <name type="common">Abyssinian banana</name>
    <name type="synonym">Musa ensete</name>
    <dbReference type="NCBI Taxonomy" id="4639"/>
    <lineage>
        <taxon>Eukaryota</taxon>
        <taxon>Viridiplantae</taxon>
        <taxon>Streptophyta</taxon>
        <taxon>Embryophyta</taxon>
        <taxon>Tracheophyta</taxon>
        <taxon>Spermatophyta</taxon>
        <taxon>Magnoliopsida</taxon>
        <taxon>Liliopsida</taxon>
        <taxon>Zingiberales</taxon>
        <taxon>Musaceae</taxon>
        <taxon>Ensete</taxon>
    </lineage>
</organism>
<evidence type="ECO:0000313" key="1">
    <source>
        <dbReference type="EMBL" id="RZR71153.1"/>
    </source>
</evidence>
<reference evidence="1" key="1">
    <citation type="journal article" date="2018" name="Data Brief">
        <title>Genome sequence data from 17 accessions of Ensete ventricosum, a staple food crop for millions in Ethiopia.</title>
        <authorList>
            <person name="Yemataw Z."/>
            <person name="Muzemil S."/>
            <person name="Ambachew D."/>
            <person name="Tripathi L."/>
            <person name="Tesfaye K."/>
            <person name="Chala A."/>
            <person name="Farbos A."/>
            <person name="O'Neill P."/>
            <person name="Moore K."/>
            <person name="Grant M."/>
            <person name="Studholme D.J."/>
        </authorList>
    </citation>
    <scope>NUCLEOTIDE SEQUENCE [LARGE SCALE GENOMIC DNA]</scope>
    <source>
        <tissue evidence="1">Leaf</tissue>
    </source>
</reference>
<dbReference type="AlphaFoldDB" id="A0A445MA94"/>
<sequence>MLGGSSESGICSTSKWEEQEVYLIQCCKTENLDPQPIGSQDGLLDLIIDAIGGKGEEVLQRTDANTVQIEKETKNVLDDAHMMSMVTNAPGHIRSIWGLVQNGRALKLRKTNDTCIDDMTSTTCARKTNSESGFDVVFYILQMSTLATICESMPELIISFCSSHDLSSNVPPSRYR</sequence>
<accession>A0A445MA94</accession>
<dbReference type="Proteomes" id="UP000290560">
    <property type="component" value="Unassembled WGS sequence"/>
</dbReference>